<dbReference type="RefSeq" id="WP_131597862.1">
    <property type="nucleotide sequence ID" value="NZ_SJSL01000009.1"/>
</dbReference>
<dbReference type="InterPro" id="IPR027417">
    <property type="entry name" value="P-loop_NTPase"/>
</dbReference>
<comment type="caution">
    <text evidence="4">The sequence shown here is derived from an EMBL/GenBank/DDBJ whole genome shotgun (WGS) entry which is preliminary data.</text>
</comment>
<dbReference type="Proteomes" id="UP000293347">
    <property type="component" value="Unassembled WGS sequence"/>
</dbReference>
<dbReference type="InterPro" id="IPR014001">
    <property type="entry name" value="Helicase_ATP-bd"/>
</dbReference>
<evidence type="ECO:0000256" key="1">
    <source>
        <dbReference type="ARBA" id="ARBA00022801"/>
    </source>
</evidence>
<organism evidence="4 5">
    <name type="scientific">Pedobacter psychroterrae</name>
    <dbReference type="NCBI Taxonomy" id="2530453"/>
    <lineage>
        <taxon>Bacteria</taxon>
        <taxon>Pseudomonadati</taxon>
        <taxon>Bacteroidota</taxon>
        <taxon>Sphingobacteriia</taxon>
        <taxon>Sphingobacteriales</taxon>
        <taxon>Sphingobacteriaceae</taxon>
        <taxon>Pedobacter</taxon>
    </lineage>
</organism>
<keyword evidence="5" id="KW-1185">Reference proteome</keyword>
<dbReference type="EMBL" id="SJSL01000009">
    <property type="protein sequence ID" value="TCC97360.1"/>
    <property type="molecule type" value="Genomic_DNA"/>
</dbReference>
<dbReference type="SMART" id="SM00490">
    <property type="entry name" value="HELICc"/>
    <property type="match status" value="1"/>
</dbReference>
<dbReference type="PROSITE" id="PS51194">
    <property type="entry name" value="HELICASE_CTER"/>
    <property type="match status" value="1"/>
</dbReference>
<dbReference type="InterPro" id="IPR038718">
    <property type="entry name" value="SNF2-like_sf"/>
</dbReference>
<protein>
    <submittedName>
        <fullName evidence="4">ATP-dependent helicase</fullName>
    </submittedName>
</protein>
<dbReference type="InterPro" id="IPR049730">
    <property type="entry name" value="SNF2/RAD54-like_C"/>
</dbReference>
<dbReference type="InterPro" id="IPR000330">
    <property type="entry name" value="SNF2_N"/>
</dbReference>
<accession>A0A4R0NAT9</accession>
<evidence type="ECO:0000259" key="3">
    <source>
        <dbReference type="PROSITE" id="PS51194"/>
    </source>
</evidence>
<dbReference type="CDD" id="cd18012">
    <property type="entry name" value="DEXQc_arch_SWI2_SNF2"/>
    <property type="match status" value="1"/>
</dbReference>
<dbReference type="Pfam" id="PF00176">
    <property type="entry name" value="SNF2-rel_dom"/>
    <property type="match status" value="1"/>
</dbReference>
<dbReference type="Pfam" id="PF00271">
    <property type="entry name" value="Helicase_C"/>
    <property type="match status" value="1"/>
</dbReference>
<keyword evidence="4" id="KW-0347">Helicase</keyword>
<dbReference type="OrthoDB" id="9760715at2"/>
<evidence type="ECO:0000313" key="4">
    <source>
        <dbReference type="EMBL" id="TCC97360.1"/>
    </source>
</evidence>
<dbReference type="Gene3D" id="3.40.50.300">
    <property type="entry name" value="P-loop containing nucleotide triphosphate hydrolases"/>
    <property type="match status" value="1"/>
</dbReference>
<keyword evidence="1" id="KW-0378">Hydrolase</keyword>
<evidence type="ECO:0000259" key="2">
    <source>
        <dbReference type="PROSITE" id="PS51192"/>
    </source>
</evidence>
<dbReference type="InterPro" id="IPR001650">
    <property type="entry name" value="Helicase_C-like"/>
</dbReference>
<dbReference type="CDD" id="cd18793">
    <property type="entry name" value="SF2_C_SNF"/>
    <property type="match status" value="1"/>
</dbReference>
<feature type="domain" description="Helicase C-terminal" evidence="3">
    <location>
        <begin position="813"/>
        <end position="972"/>
    </location>
</feature>
<dbReference type="Gene3D" id="3.40.50.10810">
    <property type="entry name" value="Tandem AAA-ATPase domain"/>
    <property type="match status" value="1"/>
</dbReference>
<evidence type="ECO:0000313" key="5">
    <source>
        <dbReference type="Proteomes" id="UP000293347"/>
    </source>
</evidence>
<dbReference type="PROSITE" id="PS51192">
    <property type="entry name" value="HELICASE_ATP_BIND_1"/>
    <property type="match status" value="1"/>
</dbReference>
<sequence length="977" mass="113468">MNDKEERNSGKLDLTRLNAVLKADKTANLPSKNSVAFTKMVLILSQHRFYRHLVIELAEAELAQNGKLKNPIRFIDPLDMVWKTDRQEELKFYTGVSRFKNNYSESRAASDLDALKAIVRNPLHMEVYLHDEKIASSITASSIFPAKMESLMPDLILAVNEKADHFEVSGKLILEDRSYGLESIRLRYNYFIQVKNHLYLIDNPYFLSIIDFFKFQNDTIVLERSEYEAFYESVLSVLEERIKINYSYLKRATKKQIIEQGFDLDNELILYLSESEDFVLLTPVMKYGSLEIPVISQKQIRSKDKLGKMFTLARDEESELQFITFIAKMHPQFIEQMEEFPEQKHADCFYLHRKYFLDSAWFLDAFEAWRSKGIAILGFNELKNNHVNPYKAEISIVVNSGMDWFETAIKVKFNKETVALKHLHKSIRNKSKFVQLDDGTMGMLPDEWIEKFTAYFGAGELVEEKIRTANINYSTVEELYDEEVLDEQVRDRLTQYRSKLNAFKEIEAIDVPAGLNAELRGYQKEGLNWLNFLDQFNFGACLADDMGLGKTVQIIAFILSQRNKSAHNTNLVVVPASLIFNWQKEVEKFAPSIKVRTIYGADRAKVVHDFDQYEIILTSYGTLLADIRFLKDYRFNYVFLDESQTIKNPDSQRYKTVRMLQSRNKVVLTGTPIENNTFDLYGQLSFACPGLLGNRQYFKQIYSVPIDQFKDSRRAAELQRRINPFILRRTKEQVAKELPDKTEMVIYCEMGEQQREVYDSAREEIRDFLMGRSEDELAKSSMHVLRGITKLRQICNSPALLSNERFYGNASAKMDVLMEQIESKSPHHKILIFSQFVTMLDLIREALHVRDIRYEYLTGQTRNRKAVVESFQNNPEIRIFLISLKAGGIGLNLTQADYVYLVDPWWNPAVENQAIDRAYRIGQEKKVMAVRLICPDTIEEKIVAMQESKKELAGDLIRTEASIFKTLNKKDLLGLFD</sequence>
<dbReference type="GO" id="GO:0005524">
    <property type="term" value="F:ATP binding"/>
    <property type="evidence" value="ECO:0007669"/>
    <property type="project" value="InterPro"/>
</dbReference>
<dbReference type="PANTHER" id="PTHR10799">
    <property type="entry name" value="SNF2/RAD54 HELICASE FAMILY"/>
    <property type="match status" value="1"/>
</dbReference>
<proteinExistence type="predicted"/>
<dbReference type="AlphaFoldDB" id="A0A4R0NAT9"/>
<keyword evidence="4" id="KW-0067">ATP-binding</keyword>
<dbReference type="SMART" id="SM00487">
    <property type="entry name" value="DEXDc"/>
    <property type="match status" value="1"/>
</dbReference>
<feature type="domain" description="Helicase ATP-binding" evidence="2">
    <location>
        <begin position="531"/>
        <end position="690"/>
    </location>
</feature>
<gene>
    <name evidence="4" type="ORF">EZ437_19935</name>
</gene>
<dbReference type="GO" id="GO:0016787">
    <property type="term" value="F:hydrolase activity"/>
    <property type="evidence" value="ECO:0007669"/>
    <property type="project" value="UniProtKB-KW"/>
</dbReference>
<reference evidence="4 5" key="1">
    <citation type="submission" date="2019-02" db="EMBL/GenBank/DDBJ databases">
        <title>Pedobacter sp. RP-1-14 sp. nov., isolated from Arctic soil.</title>
        <authorList>
            <person name="Dahal R.H."/>
        </authorList>
    </citation>
    <scope>NUCLEOTIDE SEQUENCE [LARGE SCALE GENOMIC DNA]</scope>
    <source>
        <strain evidence="4 5">RP-1-14</strain>
    </source>
</reference>
<dbReference type="GO" id="GO:0004386">
    <property type="term" value="F:helicase activity"/>
    <property type="evidence" value="ECO:0007669"/>
    <property type="project" value="UniProtKB-KW"/>
</dbReference>
<dbReference type="SUPFAM" id="SSF52540">
    <property type="entry name" value="P-loop containing nucleoside triphosphate hydrolases"/>
    <property type="match status" value="2"/>
</dbReference>
<name>A0A4R0NAT9_9SPHI</name>
<keyword evidence="4" id="KW-0547">Nucleotide-binding</keyword>